<proteinExistence type="predicted"/>
<reference evidence="1" key="1">
    <citation type="submission" date="2020-04" db="EMBL/GenBank/DDBJ databases">
        <authorList>
            <person name="Chiriac C."/>
            <person name="Salcher M."/>
            <person name="Ghai R."/>
            <person name="Kavagutti S V."/>
        </authorList>
    </citation>
    <scope>NUCLEOTIDE SEQUENCE</scope>
</reference>
<organism evidence="1">
    <name type="scientific">uncultured Caudovirales phage</name>
    <dbReference type="NCBI Taxonomy" id="2100421"/>
    <lineage>
        <taxon>Viruses</taxon>
        <taxon>Duplodnaviria</taxon>
        <taxon>Heunggongvirae</taxon>
        <taxon>Uroviricota</taxon>
        <taxon>Caudoviricetes</taxon>
        <taxon>Peduoviridae</taxon>
        <taxon>Maltschvirus</taxon>
        <taxon>Maltschvirus maltsch</taxon>
    </lineage>
</organism>
<evidence type="ECO:0000313" key="1">
    <source>
        <dbReference type="EMBL" id="CAB4126356.1"/>
    </source>
</evidence>
<gene>
    <name evidence="1" type="ORF">UFOVP88_21</name>
</gene>
<protein>
    <submittedName>
        <fullName evidence="1">Uncharacterized protein</fullName>
    </submittedName>
</protein>
<name>A0A6J5KZH5_9CAUD</name>
<sequence>MKLKPESVTAQDVPHIAISHKESTKEMLKEFIRQDTRMVRGRFRNYENPGQNAPIECLKYKDVPKFKKIMMDNQIYEIPLWVADHLNGKDRTATKIDCRTNSCAYPIHGFVMQHAGDLRPGMEASTQDGPSVLPTTGITQWKQRYGFEPLDFAL</sequence>
<accession>A0A6J5KZH5</accession>
<dbReference type="EMBL" id="LR796195">
    <property type="protein sequence ID" value="CAB4126356.1"/>
    <property type="molecule type" value="Genomic_DNA"/>
</dbReference>